<reference evidence="1" key="1">
    <citation type="journal article" date="2015" name="Nature">
        <title>Complex archaea that bridge the gap between prokaryotes and eukaryotes.</title>
        <authorList>
            <person name="Spang A."/>
            <person name="Saw J.H."/>
            <person name="Jorgensen S.L."/>
            <person name="Zaremba-Niedzwiedzka K."/>
            <person name="Martijn J."/>
            <person name="Lind A.E."/>
            <person name="van Eijk R."/>
            <person name="Schleper C."/>
            <person name="Guy L."/>
            <person name="Ettema T.J."/>
        </authorList>
    </citation>
    <scope>NUCLEOTIDE SEQUENCE</scope>
</reference>
<sequence length="68" mass="7538">MVMMMCPQCVSALRPCCSCLGLVCNCTAQGSYRSLKPGKVKVMPYLHWRDGQAVTKPYRAEPVVEGEE</sequence>
<dbReference type="AlphaFoldDB" id="A0A0F9S161"/>
<evidence type="ECO:0000313" key="1">
    <source>
        <dbReference type="EMBL" id="KKN62495.1"/>
    </source>
</evidence>
<dbReference type="EMBL" id="LAZR01000622">
    <property type="protein sequence ID" value="KKN62495.1"/>
    <property type="molecule type" value="Genomic_DNA"/>
</dbReference>
<accession>A0A0F9S161</accession>
<gene>
    <name evidence="1" type="ORF">LCGC14_0511110</name>
</gene>
<name>A0A0F9S161_9ZZZZ</name>
<proteinExistence type="predicted"/>
<comment type="caution">
    <text evidence="1">The sequence shown here is derived from an EMBL/GenBank/DDBJ whole genome shotgun (WGS) entry which is preliminary data.</text>
</comment>
<protein>
    <submittedName>
        <fullName evidence="1">Uncharacterized protein</fullName>
    </submittedName>
</protein>
<organism evidence="1">
    <name type="scientific">marine sediment metagenome</name>
    <dbReference type="NCBI Taxonomy" id="412755"/>
    <lineage>
        <taxon>unclassified sequences</taxon>
        <taxon>metagenomes</taxon>
        <taxon>ecological metagenomes</taxon>
    </lineage>
</organism>